<organism evidence="2 3">
    <name type="scientific">Ensete ventricosum</name>
    <name type="common">Abyssinian banana</name>
    <name type="synonym">Musa ensete</name>
    <dbReference type="NCBI Taxonomy" id="4639"/>
    <lineage>
        <taxon>Eukaryota</taxon>
        <taxon>Viridiplantae</taxon>
        <taxon>Streptophyta</taxon>
        <taxon>Embryophyta</taxon>
        <taxon>Tracheophyta</taxon>
        <taxon>Spermatophyta</taxon>
        <taxon>Magnoliopsida</taxon>
        <taxon>Liliopsida</taxon>
        <taxon>Zingiberales</taxon>
        <taxon>Musaceae</taxon>
        <taxon>Ensete</taxon>
    </lineage>
</organism>
<evidence type="ECO:0000313" key="3">
    <source>
        <dbReference type="Proteomes" id="UP000287651"/>
    </source>
</evidence>
<evidence type="ECO:0000256" key="1">
    <source>
        <dbReference type="SAM" id="MobiDB-lite"/>
    </source>
</evidence>
<reference evidence="2 3" key="1">
    <citation type="journal article" date="2014" name="Agronomy (Basel)">
        <title>A Draft Genome Sequence for Ensete ventricosum, the Drought-Tolerant Tree Against Hunger.</title>
        <authorList>
            <person name="Harrison J."/>
            <person name="Moore K.A."/>
            <person name="Paszkiewicz K."/>
            <person name="Jones T."/>
            <person name="Grant M."/>
            <person name="Ambacheew D."/>
            <person name="Muzemil S."/>
            <person name="Studholme D.J."/>
        </authorList>
    </citation>
    <scope>NUCLEOTIDE SEQUENCE [LARGE SCALE GENOMIC DNA]</scope>
</reference>
<dbReference type="Proteomes" id="UP000287651">
    <property type="component" value="Unassembled WGS sequence"/>
</dbReference>
<dbReference type="EMBL" id="AMZH03005977">
    <property type="protein sequence ID" value="RRT64998.1"/>
    <property type="molecule type" value="Genomic_DNA"/>
</dbReference>
<sequence length="86" mass="9406">MYWSASRLVRGPPAAGWYRGFSHVGNDRFRLSWSITGPGCGKGRNKRKRENLRMPLSNGEAVARLSETSAVGEPRDGTADGNLASR</sequence>
<protein>
    <submittedName>
        <fullName evidence="2">Uncharacterized protein</fullName>
    </submittedName>
</protein>
<evidence type="ECO:0000313" key="2">
    <source>
        <dbReference type="EMBL" id="RRT64998.1"/>
    </source>
</evidence>
<feature type="region of interest" description="Disordered" evidence="1">
    <location>
        <begin position="64"/>
        <end position="86"/>
    </location>
</feature>
<gene>
    <name evidence="2" type="ORF">B296_00041418</name>
</gene>
<dbReference type="AlphaFoldDB" id="A0A426ZLY0"/>
<comment type="caution">
    <text evidence="2">The sequence shown here is derived from an EMBL/GenBank/DDBJ whole genome shotgun (WGS) entry which is preliminary data.</text>
</comment>
<proteinExistence type="predicted"/>
<accession>A0A426ZLY0</accession>
<name>A0A426ZLY0_ENSVE</name>